<proteinExistence type="predicted"/>
<dbReference type="EMBL" id="CAJVPT010074764">
    <property type="protein sequence ID" value="CAG8784601.1"/>
    <property type="molecule type" value="Genomic_DNA"/>
</dbReference>
<name>A0ACA9RAP5_9GLOM</name>
<gene>
    <name evidence="1" type="ORF">ACOLOM_LOCUS14484</name>
</gene>
<feature type="non-terminal residue" evidence="1">
    <location>
        <position position="158"/>
    </location>
</feature>
<organism evidence="1 2">
    <name type="scientific">Acaulospora colombiana</name>
    <dbReference type="NCBI Taxonomy" id="27376"/>
    <lineage>
        <taxon>Eukaryota</taxon>
        <taxon>Fungi</taxon>
        <taxon>Fungi incertae sedis</taxon>
        <taxon>Mucoromycota</taxon>
        <taxon>Glomeromycotina</taxon>
        <taxon>Glomeromycetes</taxon>
        <taxon>Diversisporales</taxon>
        <taxon>Acaulosporaceae</taxon>
        <taxon>Acaulospora</taxon>
    </lineage>
</organism>
<comment type="caution">
    <text evidence="1">The sequence shown here is derived from an EMBL/GenBank/DDBJ whole genome shotgun (WGS) entry which is preliminary data.</text>
</comment>
<feature type="non-terminal residue" evidence="1">
    <location>
        <position position="1"/>
    </location>
</feature>
<evidence type="ECO:0000313" key="2">
    <source>
        <dbReference type="Proteomes" id="UP000789525"/>
    </source>
</evidence>
<sequence length="158" mass="17892">SNQTYRVNRFFNSICTPYVYQEMCLSDSVGKRTDYIAKRYGQHVLMLRVFMIMDVGTDKDIVDQVAALALLCPKVQGIALYYSDPLKFGHNDFPIDQILPSIIQSNELRSLGIHLKYPNNSWPMEIPVIDKHMEIIGSSGVVNCFKDLNISVSIVTGE</sequence>
<dbReference type="Proteomes" id="UP000789525">
    <property type="component" value="Unassembled WGS sequence"/>
</dbReference>
<reference evidence="1" key="1">
    <citation type="submission" date="2021-06" db="EMBL/GenBank/DDBJ databases">
        <authorList>
            <person name="Kallberg Y."/>
            <person name="Tangrot J."/>
            <person name="Rosling A."/>
        </authorList>
    </citation>
    <scope>NUCLEOTIDE SEQUENCE</scope>
    <source>
        <strain evidence="1">CL356</strain>
    </source>
</reference>
<protein>
    <submittedName>
        <fullName evidence="1">17098_t:CDS:1</fullName>
    </submittedName>
</protein>
<keyword evidence="2" id="KW-1185">Reference proteome</keyword>
<evidence type="ECO:0000313" key="1">
    <source>
        <dbReference type="EMBL" id="CAG8784601.1"/>
    </source>
</evidence>
<accession>A0ACA9RAP5</accession>